<dbReference type="Pfam" id="PF13189">
    <property type="entry name" value="Cytidylate_kin2"/>
    <property type="match status" value="1"/>
</dbReference>
<keyword evidence="5 6" id="KW-0472">Membrane</keyword>
<feature type="transmembrane region" description="Helical" evidence="6">
    <location>
        <begin position="386"/>
        <end position="405"/>
    </location>
</feature>
<feature type="transmembrane region" description="Helical" evidence="6">
    <location>
        <begin position="160"/>
        <end position="182"/>
    </location>
</feature>
<keyword evidence="2" id="KW-1003">Cell membrane</keyword>
<dbReference type="GO" id="GO:0016301">
    <property type="term" value="F:kinase activity"/>
    <property type="evidence" value="ECO:0007669"/>
    <property type="project" value="UniProtKB-KW"/>
</dbReference>
<reference evidence="7" key="2">
    <citation type="submission" date="2021-04" db="EMBL/GenBank/DDBJ databases">
        <authorList>
            <person name="Gilroy R."/>
        </authorList>
    </citation>
    <scope>NUCLEOTIDE SEQUENCE</scope>
    <source>
        <strain evidence="7">1068</strain>
    </source>
</reference>
<evidence type="ECO:0000256" key="4">
    <source>
        <dbReference type="ARBA" id="ARBA00022989"/>
    </source>
</evidence>
<dbReference type="GO" id="GO:0042910">
    <property type="term" value="F:xenobiotic transmembrane transporter activity"/>
    <property type="evidence" value="ECO:0007669"/>
    <property type="project" value="InterPro"/>
</dbReference>
<dbReference type="InterPro" id="IPR002528">
    <property type="entry name" value="MATE_fam"/>
</dbReference>
<dbReference type="Gene3D" id="3.40.50.300">
    <property type="entry name" value="P-loop containing nucleotide triphosphate hydrolases"/>
    <property type="match status" value="1"/>
</dbReference>
<dbReference type="GO" id="GO:0005886">
    <property type="term" value="C:plasma membrane"/>
    <property type="evidence" value="ECO:0007669"/>
    <property type="project" value="UniProtKB-SubCell"/>
</dbReference>
<evidence type="ECO:0000256" key="3">
    <source>
        <dbReference type="ARBA" id="ARBA00022692"/>
    </source>
</evidence>
<comment type="caution">
    <text evidence="7">The sequence shown here is derived from an EMBL/GenBank/DDBJ whole genome shotgun (WGS) entry which is preliminary data.</text>
</comment>
<dbReference type="CDD" id="cd13143">
    <property type="entry name" value="MATE_MepA_like"/>
    <property type="match status" value="1"/>
</dbReference>
<dbReference type="SUPFAM" id="SSF52540">
    <property type="entry name" value="P-loop containing nucleoside triphosphate hydrolases"/>
    <property type="match status" value="1"/>
</dbReference>
<evidence type="ECO:0000256" key="6">
    <source>
        <dbReference type="SAM" id="Phobius"/>
    </source>
</evidence>
<gene>
    <name evidence="7" type="ORF">H9809_11105</name>
</gene>
<organism evidence="7 8">
    <name type="scientific">Candidatus Blautia pullicola</name>
    <dbReference type="NCBI Taxonomy" id="2838498"/>
    <lineage>
        <taxon>Bacteria</taxon>
        <taxon>Bacillati</taxon>
        <taxon>Bacillota</taxon>
        <taxon>Clostridia</taxon>
        <taxon>Lachnospirales</taxon>
        <taxon>Lachnospiraceae</taxon>
        <taxon>Blautia</taxon>
    </lineage>
</organism>
<name>A0A9D2FSA3_9FIRM</name>
<proteinExistence type="predicted"/>
<evidence type="ECO:0000313" key="8">
    <source>
        <dbReference type="Proteomes" id="UP000824056"/>
    </source>
</evidence>
<evidence type="ECO:0000256" key="2">
    <source>
        <dbReference type="ARBA" id="ARBA00022475"/>
    </source>
</evidence>
<dbReference type="Pfam" id="PF01554">
    <property type="entry name" value="MatE"/>
    <property type="match status" value="2"/>
</dbReference>
<dbReference type="Proteomes" id="UP000824056">
    <property type="component" value="Unassembled WGS sequence"/>
</dbReference>
<evidence type="ECO:0000313" key="7">
    <source>
        <dbReference type="EMBL" id="HIZ66424.1"/>
    </source>
</evidence>
<protein>
    <submittedName>
        <fullName evidence="7">Cytidylate kinase family protein</fullName>
    </submittedName>
</protein>
<dbReference type="GO" id="GO:0015297">
    <property type="term" value="F:antiporter activity"/>
    <property type="evidence" value="ECO:0007669"/>
    <property type="project" value="InterPro"/>
</dbReference>
<comment type="subcellular location">
    <subcellularLocation>
        <location evidence="1">Cell membrane</location>
        <topology evidence="1">Multi-pass membrane protein</topology>
    </subcellularLocation>
</comment>
<feature type="transmembrane region" description="Helical" evidence="6">
    <location>
        <begin position="307"/>
        <end position="333"/>
    </location>
</feature>
<feature type="transmembrane region" description="Helical" evidence="6">
    <location>
        <begin position="232"/>
        <end position="254"/>
    </location>
</feature>
<feature type="transmembrane region" description="Helical" evidence="6">
    <location>
        <begin position="135"/>
        <end position="153"/>
    </location>
</feature>
<dbReference type="InterPro" id="IPR045070">
    <property type="entry name" value="MATE_MepA-like"/>
</dbReference>
<dbReference type="PANTHER" id="PTHR43823">
    <property type="entry name" value="SPORULATION PROTEIN YKVU"/>
    <property type="match status" value="1"/>
</dbReference>
<keyword evidence="4 6" id="KW-1133">Transmembrane helix</keyword>
<keyword evidence="3 6" id="KW-0812">Transmembrane</keyword>
<feature type="transmembrane region" description="Helical" evidence="6">
    <location>
        <begin position="411"/>
        <end position="429"/>
    </location>
</feature>
<feature type="transmembrane region" description="Helical" evidence="6">
    <location>
        <begin position="94"/>
        <end position="115"/>
    </location>
</feature>
<sequence length="648" mass="71261">MNLLHDSTKKLFIQYLIPSISGALAVTLYSLVDAIAIGQSAGPNGSAACAVLVPITALATFIGIFCGIGGSVLMSRAKGESNEGKRNAYFTTSLILLAIITIAVWVSAVIFRIPLYRFLGTSDVLMPYVADYGNLMLYVFPVFAFMPYLACILRNDDNPNLAMVGTIAGTLVNIFGDWFFVFPMGMGMFGASLATALGSFVQVIIMLTHFISKKRTLKADMPFQPFTAIAKICANGFGASFSQIAIIITTLIVNNQIMRYAGEAELAVYGMLIVLSQLFVNIFTGIGQAAQPIISTNFGAQKHDRCYQVYGLGLQAVLLFGLLFTVVCELIPVPVSMVFMKITPQVQNIVGGITRLYAFSFLPAGIAIYFTLYYQSVMKSKMATGISLLRGLLFSTLLLYILPLFMGCDGIWWAIVATEILTVLFILACQSLTKKPAKPEVYVSGKPVSNIITVSREFGSGGRELGKRLAQQLNFAYYDTEIIAEIAKETNLNEDYISSMLEKGANSFTLHFGRTFSTQYNQIAVEVLTAQHNIIKKIADQGNCVIVGRGADVLLANREPLKLFIYADTKAKIKRCREKGTEDSHLSDKELTDRFHQIDNSRKKLHEQLSPSTWGDSHCYHLCINTSNLVIKDMIPAVADFANQWFKQ</sequence>
<keyword evidence="7" id="KW-0808">Transferase</keyword>
<dbReference type="EMBL" id="DXBG01000260">
    <property type="protein sequence ID" value="HIZ66424.1"/>
    <property type="molecule type" value="Genomic_DNA"/>
</dbReference>
<evidence type="ECO:0000256" key="5">
    <source>
        <dbReference type="ARBA" id="ARBA00023136"/>
    </source>
</evidence>
<feature type="transmembrane region" description="Helical" evidence="6">
    <location>
        <begin position="12"/>
        <end position="32"/>
    </location>
</feature>
<feature type="transmembrane region" description="Helical" evidence="6">
    <location>
        <begin position="188"/>
        <end position="211"/>
    </location>
</feature>
<feature type="transmembrane region" description="Helical" evidence="6">
    <location>
        <begin position="353"/>
        <end position="374"/>
    </location>
</feature>
<keyword evidence="7" id="KW-0418">Kinase</keyword>
<dbReference type="InterPro" id="IPR027417">
    <property type="entry name" value="P-loop_NTPase"/>
</dbReference>
<dbReference type="InterPro" id="IPR051327">
    <property type="entry name" value="MATE_MepA_subfamily"/>
</dbReference>
<dbReference type="AlphaFoldDB" id="A0A9D2FSA3"/>
<feature type="transmembrane region" description="Helical" evidence="6">
    <location>
        <begin position="266"/>
        <end position="286"/>
    </location>
</feature>
<accession>A0A9D2FSA3</accession>
<reference evidence="7" key="1">
    <citation type="journal article" date="2021" name="PeerJ">
        <title>Extensive microbial diversity within the chicken gut microbiome revealed by metagenomics and culture.</title>
        <authorList>
            <person name="Gilroy R."/>
            <person name="Ravi A."/>
            <person name="Getino M."/>
            <person name="Pursley I."/>
            <person name="Horton D.L."/>
            <person name="Alikhan N.F."/>
            <person name="Baker D."/>
            <person name="Gharbi K."/>
            <person name="Hall N."/>
            <person name="Watson M."/>
            <person name="Adriaenssens E.M."/>
            <person name="Foster-Nyarko E."/>
            <person name="Jarju S."/>
            <person name="Secka A."/>
            <person name="Antonio M."/>
            <person name="Oren A."/>
            <person name="Chaudhuri R.R."/>
            <person name="La Ragione R."/>
            <person name="Hildebrand F."/>
            <person name="Pallen M.J."/>
        </authorList>
    </citation>
    <scope>NUCLEOTIDE SEQUENCE</scope>
    <source>
        <strain evidence="7">1068</strain>
    </source>
</reference>
<dbReference type="PANTHER" id="PTHR43823:SF3">
    <property type="entry name" value="MULTIDRUG EXPORT PROTEIN MEPA"/>
    <property type="match status" value="1"/>
</dbReference>
<feature type="transmembrane region" description="Helical" evidence="6">
    <location>
        <begin position="52"/>
        <end position="73"/>
    </location>
</feature>
<evidence type="ECO:0000256" key="1">
    <source>
        <dbReference type="ARBA" id="ARBA00004651"/>
    </source>
</evidence>